<reference evidence="2" key="1">
    <citation type="journal article" date="2022" name="Int. J. Mol. Sci.">
        <title>Draft Genome of Tanacetum Coccineum: Genomic Comparison of Closely Related Tanacetum-Family Plants.</title>
        <authorList>
            <person name="Yamashiro T."/>
            <person name="Shiraishi A."/>
            <person name="Nakayama K."/>
            <person name="Satake H."/>
        </authorList>
    </citation>
    <scope>NUCLEOTIDE SEQUENCE</scope>
</reference>
<keyword evidence="3" id="KW-1185">Reference proteome</keyword>
<name>A0ABQ5F6W5_9ASTR</name>
<comment type="caution">
    <text evidence="2">The sequence shown here is derived from an EMBL/GenBank/DDBJ whole genome shotgun (WGS) entry which is preliminary data.</text>
</comment>
<dbReference type="Proteomes" id="UP001151760">
    <property type="component" value="Unassembled WGS sequence"/>
</dbReference>
<gene>
    <name evidence="2" type="ORF">Tco_1002000</name>
</gene>
<proteinExistence type="predicted"/>
<feature type="region of interest" description="Disordered" evidence="1">
    <location>
        <begin position="92"/>
        <end position="138"/>
    </location>
</feature>
<organism evidence="2 3">
    <name type="scientific">Tanacetum coccineum</name>
    <dbReference type="NCBI Taxonomy" id="301880"/>
    <lineage>
        <taxon>Eukaryota</taxon>
        <taxon>Viridiplantae</taxon>
        <taxon>Streptophyta</taxon>
        <taxon>Embryophyta</taxon>
        <taxon>Tracheophyta</taxon>
        <taxon>Spermatophyta</taxon>
        <taxon>Magnoliopsida</taxon>
        <taxon>eudicotyledons</taxon>
        <taxon>Gunneridae</taxon>
        <taxon>Pentapetalae</taxon>
        <taxon>asterids</taxon>
        <taxon>campanulids</taxon>
        <taxon>Asterales</taxon>
        <taxon>Asteraceae</taxon>
        <taxon>Asteroideae</taxon>
        <taxon>Anthemideae</taxon>
        <taxon>Anthemidinae</taxon>
        <taxon>Tanacetum</taxon>
    </lineage>
</organism>
<feature type="compositionally biased region" description="Basic and acidic residues" evidence="1">
    <location>
        <begin position="112"/>
        <end position="135"/>
    </location>
</feature>
<evidence type="ECO:0000313" key="3">
    <source>
        <dbReference type="Proteomes" id="UP001151760"/>
    </source>
</evidence>
<protein>
    <submittedName>
        <fullName evidence="2">Uncharacterized protein</fullName>
    </submittedName>
</protein>
<evidence type="ECO:0000313" key="2">
    <source>
        <dbReference type="EMBL" id="GJT58467.1"/>
    </source>
</evidence>
<accession>A0ABQ5F6W5</accession>
<dbReference type="EMBL" id="BQNB010017022">
    <property type="protein sequence ID" value="GJT58467.1"/>
    <property type="molecule type" value="Genomic_DNA"/>
</dbReference>
<evidence type="ECO:0000256" key="1">
    <source>
        <dbReference type="SAM" id="MobiDB-lite"/>
    </source>
</evidence>
<reference evidence="2" key="2">
    <citation type="submission" date="2022-01" db="EMBL/GenBank/DDBJ databases">
        <authorList>
            <person name="Yamashiro T."/>
            <person name="Shiraishi A."/>
            <person name="Satake H."/>
            <person name="Nakayama K."/>
        </authorList>
    </citation>
    <scope>NUCLEOTIDE SEQUENCE</scope>
</reference>
<sequence>MHPYLSFRIRDSSKLTYQNAKSSLSSSSKPPDVWLKRVIWASVSALYLQRKLQSGALEEEEERQRIAMVHEATSSFNVEEWEDIQARVQADEELVQSSGSSKRAAEEELDQESSKRQKTGESSELAEEPRDKEADELSQEELQQMMIIVPEQGMNVEALQTNASCVYREGNRHYMLCERKKYYPCPRGTLHLIWSPSSGVDRRNEMSKDCLRKAIFM</sequence>